<sequence>MKTNRMNILLLILINCIFPYVLSLAEEKLQVMTTKKIANCNRRSKVGDTLYMQYTGILKSNGQKFDSSYDRGHPFVFKIGFQQAIKGWDQGLLNICEGEERKLIIPPSYAYGDVGAGDVIPPGATLLMDVLCEKIENDSNSFTWPLDDFNDDKLQEKINDFPVYDYKDDNVDMCKVEIFIDYTSRLLIISFGDSFEWKQLDHGEGRLDLLIMFNESNTDADIYHVLEYSCYDRNKCNELFVFNHIHWLRQANYTSFQTNLRSILFNNSDKTESCFNDKVHLLNCSSNVCSGKYSTYHKNYFFQCHQNSKASVEVHIITNMIVIEENYSNDIYIGEYRIISYTCKFNQCNNQFLTDKLIDIVEKEYQLLSMKKILLESYSLNTIETTYSNMFDFTYKMKSTTAKNKFSPSKTYFFHNHAKTNSYLSHFIHFIVFIYFI</sequence>
<dbReference type="PANTHER" id="PTHR45779">
    <property type="entry name" value="PEPTIDYLPROLYL ISOMERASE"/>
    <property type="match status" value="1"/>
</dbReference>
<evidence type="ECO:0000256" key="2">
    <source>
        <dbReference type="ARBA" id="ARBA00013194"/>
    </source>
</evidence>
<protein>
    <recommendedName>
        <fullName evidence="2 5">peptidylprolyl isomerase</fullName>
        <ecNumber evidence="2 5">5.2.1.8</ecNumber>
    </recommendedName>
</protein>
<feature type="domain" description="PPIase FKBP-type" evidence="7">
    <location>
        <begin position="47"/>
        <end position="136"/>
    </location>
</feature>
<dbReference type="PANTHER" id="PTHR45779:SF7">
    <property type="entry name" value="PEPTIDYLPROLYL ISOMERASE"/>
    <property type="match status" value="1"/>
</dbReference>
<dbReference type="Gene3D" id="3.10.50.40">
    <property type="match status" value="1"/>
</dbReference>
<dbReference type="SUPFAM" id="SSF54534">
    <property type="entry name" value="FKBP-like"/>
    <property type="match status" value="1"/>
</dbReference>
<dbReference type="InterPro" id="IPR046357">
    <property type="entry name" value="PPIase_dom_sf"/>
</dbReference>
<evidence type="ECO:0000259" key="7">
    <source>
        <dbReference type="PROSITE" id="PS50059"/>
    </source>
</evidence>
<dbReference type="Proteomes" id="UP000663887">
    <property type="component" value="Unassembled WGS sequence"/>
</dbReference>
<evidence type="ECO:0000256" key="3">
    <source>
        <dbReference type="ARBA" id="ARBA00023110"/>
    </source>
</evidence>
<dbReference type="Proteomes" id="UP000663834">
    <property type="component" value="Unassembled WGS sequence"/>
</dbReference>
<dbReference type="EMBL" id="CAJNRF010011035">
    <property type="protein sequence ID" value="CAF2127303.1"/>
    <property type="molecule type" value="Genomic_DNA"/>
</dbReference>
<evidence type="ECO:0000313" key="12">
    <source>
        <dbReference type="Proteomes" id="UP000663887"/>
    </source>
</evidence>
<evidence type="ECO:0000313" key="9">
    <source>
        <dbReference type="EMBL" id="CAF2037769.1"/>
    </source>
</evidence>
<organism evidence="9 12">
    <name type="scientific">Rotaria magnacalcarata</name>
    <dbReference type="NCBI Taxonomy" id="392030"/>
    <lineage>
        <taxon>Eukaryota</taxon>
        <taxon>Metazoa</taxon>
        <taxon>Spiralia</taxon>
        <taxon>Gnathifera</taxon>
        <taxon>Rotifera</taxon>
        <taxon>Eurotatoria</taxon>
        <taxon>Bdelloidea</taxon>
        <taxon>Philodinida</taxon>
        <taxon>Philodinidae</taxon>
        <taxon>Rotaria</taxon>
    </lineage>
</organism>
<dbReference type="EC" id="5.2.1.8" evidence="2 5"/>
<proteinExistence type="predicted"/>
<comment type="caution">
    <text evidence="9">The sequence shown here is derived from an EMBL/GenBank/DDBJ whole genome shotgun (WGS) entry which is preliminary data.</text>
</comment>
<feature type="signal peptide" evidence="6">
    <location>
        <begin position="1"/>
        <end position="23"/>
    </location>
</feature>
<dbReference type="Proteomes" id="UP000663856">
    <property type="component" value="Unassembled WGS sequence"/>
</dbReference>
<evidence type="ECO:0000313" key="8">
    <source>
        <dbReference type="EMBL" id="CAF1304926.1"/>
    </source>
</evidence>
<keyword evidence="3 5" id="KW-0697">Rotamase</keyword>
<dbReference type="Pfam" id="PF00254">
    <property type="entry name" value="FKBP_C"/>
    <property type="match status" value="1"/>
</dbReference>
<dbReference type="GO" id="GO:0005783">
    <property type="term" value="C:endoplasmic reticulum"/>
    <property type="evidence" value="ECO:0007669"/>
    <property type="project" value="TreeGrafter"/>
</dbReference>
<dbReference type="OrthoDB" id="10034181at2759"/>
<keyword evidence="6" id="KW-0732">Signal</keyword>
<gene>
    <name evidence="8" type="ORF">KQP761_LOCUS4955</name>
    <name evidence="10" type="ORF">MBJ925_LOCUS26465</name>
    <name evidence="11" type="ORF">WKI299_LOCUS25595</name>
    <name evidence="9" type="ORF">XDN619_LOCUS6168</name>
</gene>
<dbReference type="PROSITE" id="PS50059">
    <property type="entry name" value="FKBP_PPIASE"/>
    <property type="match status" value="1"/>
</dbReference>
<dbReference type="InterPro" id="IPR044609">
    <property type="entry name" value="FKBP2/11"/>
</dbReference>
<evidence type="ECO:0000256" key="5">
    <source>
        <dbReference type="PROSITE-ProRule" id="PRU00277"/>
    </source>
</evidence>
<comment type="catalytic activity">
    <reaction evidence="1 5">
        <text>[protein]-peptidylproline (omega=180) = [protein]-peptidylproline (omega=0)</text>
        <dbReference type="Rhea" id="RHEA:16237"/>
        <dbReference type="Rhea" id="RHEA-COMP:10747"/>
        <dbReference type="Rhea" id="RHEA-COMP:10748"/>
        <dbReference type="ChEBI" id="CHEBI:83833"/>
        <dbReference type="ChEBI" id="CHEBI:83834"/>
        <dbReference type="EC" id="5.2.1.8"/>
    </reaction>
</comment>
<dbReference type="InterPro" id="IPR001179">
    <property type="entry name" value="PPIase_FKBP_dom"/>
</dbReference>
<dbReference type="AlphaFoldDB" id="A0A816NPE5"/>
<evidence type="ECO:0000313" key="10">
    <source>
        <dbReference type="EMBL" id="CAF2124414.1"/>
    </source>
</evidence>
<dbReference type="FunFam" id="3.10.50.40:FF:000006">
    <property type="entry name" value="Peptidyl-prolyl cis-trans isomerase"/>
    <property type="match status" value="1"/>
</dbReference>
<keyword evidence="4 5" id="KW-0413">Isomerase</keyword>
<evidence type="ECO:0000256" key="1">
    <source>
        <dbReference type="ARBA" id="ARBA00000971"/>
    </source>
</evidence>
<dbReference type="EMBL" id="CAJNRG010001699">
    <property type="protein sequence ID" value="CAF2037769.1"/>
    <property type="molecule type" value="Genomic_DNA"/>
</dbReference>
<dbReference type="EMBL" id="CAJNRE010014108">
    <property type="protein sequence ID" value="CAF2124414.1"/>
    <property type="molecule type" value="Genomic_DNA"/>
</dbReference>
<dbReference type="EMBL" id="CAJNOW010001107">
    <property type="protein sequence ID" value="CAF1304926.1"/>
    <property type="molecule type" value="Genomic_DNA"/>
</dbReference>
<evidence type="ECO:0000256" key="6">
    <source>
        <dbReference type="SAM" id="SignalP"/>
    </source>
</evidence>
<name>A0A816NPE5_9BILA</name>
<evidence type="ECO:0000313" key="11">
    <source>
        <dbReference type="EMBL" id="CAF2127303.1"/>
    </source>
</evidence>
<dbReference type="GO" id="GO:0003755">
    <property type="term" value="F:peptidyl-prolyl cis-trans isomerase activity"/>
    <property type="evidence" value="ECO:0007669"/>
    <property type="project" value="UniProtKB-KW"/>
</dbReference>
<reference evidence="9" key="1">
    <citation type="submission" date="2021-02" db="EMBL/GenBank/DDBJ databases">
        <authorList>
            <person name="Nowell W R."/>
        </authorList>
    </citation>
    <scope>NUCLEOTIDE SEQUENCE</scope>
</reference>
<accession>A0A816NPE5</accession>
<dbReference type="Proteomes" id="UP000663824">
    <property type="component" value="Unassembled WGS sequence"/>
</dbReference>
<feature type="chain" id="PRO_5035609813" description="peptidylprolyl isomerase" evidence="6">
    <location>
        <begin position="24"/>
        <end position="437"/>
    </location>
</feature>
<evidence type="ECO:0000256" key="4">
    <source>
        <dbReference type="ARBA" id="ARBA00023235"/>
    </source>
</evidence>